<dbReference type="RefSeq" id="WP_348525505.1">
    <property type="nucleotide sequence ID" value="NZ_BSUM01000001.1"/>
</dbReference>
<dbReference type="PANTHER" id="PTHR33507">
    <property type="entry name" value="INNER MEMBRANE PROTEIN YBBJ"/>
    <property type="match status" value="1"/>
</dbReference>
<feature type="domain" description="NfeD-like C-terminal" evidence="7">
    <location>
        <begin position="83"/>
        <end position="140"/>
    </location>
</feature>
<evidence type="ECO:0000256" key="1">
    <source>
        <dbReference type="ARBA" id="ARBA00004141"/>
    </source>
</evidence>
<feature type="region of interest" description="Disordered" evidence="5">
    <location>
        <begin position="148"/>
        <end position="184"/>
    </location>
</feature>
<evidence type="ECO:0000256" key="4">
    <source>
        <dbReference type="ARBA" id="ARBA00023136"/>
    </source>
</evidence>
<keyword evidence="9" id="KW-1185">Reference proteome</keyword>
<accession>A0AA37UTN7</accession>
<evidence type="ECO:0000256" key="6">
    <source>
        <dbReference type="SAM" id="Phobius"/>
    </source>
</evidence>
<dbReference type="InterPro" id="IPR002810">
    <property type="entry name" value="NfeD-like_C"/>
</dbReference>
<evidence type="ECO:0000256" key="5">
    <source>
        <dbReference type="SAM" id="MobiDB-lite"/>
    </source>
</evidence>
<keyword evidence="3 6" id="KW-1133">Transmembrane helix</keyword>
<dbReference type="PANTHER" id="PTHR33507:SF3">
    <property type="entry name" value="INNER MEMBRANE PROTEIN YBBJ"/>
    <property type="match status" value="1"/>
</dbReference>
<dbReference type="GO" id="GO:0005886">
    <property type="term" value="C:plasma membrane"/>
    <property type="evidence" value="ECO:0007669"/>
    <property type="project" value="TreeGrafter"/>
</dbReference>
<dbReference type="InterPro" id="IPR052165">
    <property type="entry name" value="Membrane_assoc_protease"/>
</dbReference>
<proteinExistence type="predicted"/>
<gene>
    <name evidence="8" type="ORF">GCM10025875_10470</name>
</gene>
<dbReference type="Gene3D" id="2.40.50.140">
    <property type="entry name" value="Nucleic acid-binding proteins"/>
    <property type="match status" value="1"/>
</dbReference>
<feature type="compositionally biased region" description="Pro residues" evidence="5">
    <location>
        <begin position="163"/>
        <end position="184"/>
    </location>
</feature>
<comment type="subcellular location">
    <subcellularLocation>
        <location evidence="1">Membrane</location>
        <topology evidence="1">Multi-pass membrane protein</topology>
    </subcellularLocation>
</comment>
<evidence type="ECO:0000256" key="3">
    <source>
        <dbReference type="ARBA" id="ARBA00022989"/>
    </source>
</evidence>
<sequence length="184" mass="18409">MEWVWWLALSLILGVVEVLIVDLLFLMFAGGALAATVAAALGAPLAVQVAVFAVVSVLLLVAIRPWALRRFRKQEPETATNVSALIGRDAVVLASVSGLAGRVKLAGEVWSARFDGTGELTVGSPVTVVAIDGATAVVAPREAAGGGISDAPGGFGSFTGPGGGPPAPSYPPGSYPSAAPPAAP</sequence>
<name>A0AA37UTN7_9MICO</name>
<dbReference type="Pfam" id="PF01957">
    <property type="entry name" value="NfeD"/>
    <property type="match status" value="1"/>
</dbReference>
<dbReference type="Proteomes" id="UP001157161">
    <property type="component" value="Unassembled WGS sequence"/>
</dbReference>
<evidence type="ECO:0000259" key="7">
    <source>
        <dbReference type="Pfam" id="PF01957"/>
    </source>
</evidence>
<dbReference type="SUPFAM" id="SSF141322">
    <property type="entry name" value="NfeD domain-like"/>
    <property type="match status" value="1"/>
</dbReference>
<evidence type="ECO:0000313" key="9">
    <source>
        <dbReference type="Proteomes" id="UP001157161"/>
    </source>
</evidence>
<organism evidence="8 9">
    <name type="scientific">Litorihabitans aurantiacus</name>
    <dbReference type="NCBI Taxonomy" id="1930061"/>
    <lineage>
        <taxon>Bacteria</taxon>
        <taxon>Bacillati</taxon>
        <taxon>Actinomycetota</taxon>
        <taxon>Actinomycetes</taxon>
        <taxon>Micrococcales</taxon>
        <taxon>Beutenbergiaceae</taxon>
        <taxon>Litorihabitans</taxon>
    </lineage>
</organism>
<reference evidence="8" key="1">
    <citation type="journal article" date="2014" name="Int. J. Syst. Evol. Microbiol.">
        <title>Complete genome sequence of Corynebacterium casei LMG S-19264T (=DSM 44701T), isolated from a smear-ripened cheese.</title>
        <authorList>
            <consortium name="US DOE Joint Genome Institute (JGI-PGF)"/>
            <person name="Walter F."/>
            <person name="Albersmeier A."/>
            <person name="Kalinowski J."/>
            <person name="Ruckert C."/>
        </authorList>
    </citation>
    <scope>NUCLEOTIDE SEQUENCE</scope>
    <source>
        <strain evidence="8">NBRC 112290</strain>
    </source>
</reference>
<feature type="transmembrane region" description="Helical" evidence="6">
    <location>
        <begin position="44"/>
        <end position="63"/>
    </location>
</feature>
<comment type="caution">
    <text evidence="8">The sequence shown here is derived from an EMBL/GenBank/DDBJ whole genome shotgun (WGS) entry which is preliminary data.</text>
</comment>
<keyword evidence="4 6" id="KW-0472">Membrane</keyword>
<dbReference type="EMBL" id="BSUM01000001">
    <property type="protein sequence ID" value="GMA31055.1"/>
    <property type="molecule type" value="Genomic_DNA"/>
</dbReference>
<evidence type="ECO:0000256" key="2">
    <source>
        <dbReference type="ARBA" id="ARBA00022692"/>
    </source>
</evidence>
<dbReference type="InterPro" id="IPR012340">
    <property type="entry name" value="NA-bd_OB-fold"/>
</dbReference>
<evidence type="ECO:0000313" key="8">
    <source>
        <dbReference type="EMBL" id="GMA31055.1"/>
    </source>
</evidence>
<protein>
    <recommendedName>
        <fullName evidence="7">NfeD-like C-terminal domain-containing protein</fullName>
    </recommendedName>
</protein>
<feature type="compositionally biased region" description="Gly residues" evidence="5">
    <location>
        <begin position="148"/>
        <end position="162"/>
    </location>
</feature>
<keyword evidence="2 6" id="KW-0812">Transmembrane</keyword>
<dbReference type="AlphaFoldDB" id="A0AA37UTN7"/>
<reference evidence="8" key="2">
    <citation type="submission" date="2023-02" db="EMBL/GenBank/DDBJ databases">
        <authorList>
            <person name="Sun Q."/>
            <person name="Mori K."/>
        </authorList>
    </citation>
    <scope>NUCLEOTIDE SEQUENCE</scope>
    <source>
        <strain evidence="8">NBRC 112290</strain>
    </source>
</reference>